<dbReference type="InterPro" id="IPR004344">
    <property type="entry name" value="TTL/TTLL_fam"/>
</dbReference>
<keyword evidence="3" id="KW-0067">ATP-binding</keyword>
<dbReference type="Pfam" id="PF03133">
    <property type="entry name" value="TTL"/>
    <property type="match status" value="1"/>
</dbReference>
<evidence type="ECO:0000313" key="6">
    <source>
        <dbReference type="RefSeq" id="XP_022239576.1"/>
    </source>
</evidence>
<dbReference type="PANTHER" id="PTHR12241:SF162">
    <property type="entry name" value="TUBULIN MONOGLUTAMYLASE TTLL4"/>
    <property type="match status" value="1"/>
</dbReference>
<feature type="region of interest" description="Disordered" evidence="4">
    <location>
        <begin position="815"/>
        <end position="841"/>
    </location>
</feature>
<dbReference type="PANTHER" id="PTHR12241">
    <property type="entry name" value="TUBULIN POLYGLUTAMYLASE"/>
    <property type="match status" value="1"/>
</dbReference>
<dbReference type="Gene3D" id="3.30.470.20">
    <property type="entry name" value="ATP-grasp fold, B domain"/>
    <property type="match status" value="1"/>
</dbReference>
<dbReference type="SUPFAM" id="SSF56059">
    <property type="entry name" value="Glutathione synthetase ATP-binding domain-like"/>
    <property type="match status" value="1"/>
</dbReference>
<proteinExistence type="predicted"/>
<name>A0ABM1S7H1_LIMPO</name>
<feature type="compositionally biased region" description="Low complexity" evidence="4">
    <location>
        <begin position="822"/>
        <end position="841"/>
    </location>
</feature>
<accession>A0ABM1S7H1</accession>
<evidence type="ECO:0000256" key="1">
    <source>
        <dbReference type="ARBA" id="ARBA00022598"/>
    </source>
</evidence>
<evidence type="ECO:0000256" key="3">
    <source>
        <dbReference type="ARBA" id="ARBA00022840"/>
    </source>
</evidence>
<sequence>MKQVRKETDTSESPVYTHICTGEYNCCSENKNMFCLSYCYTQQDVSEHSSNTLLAKSNQLTSSHTIQAQEPYCKNCNPHLIENEPFTFVCSCSSMGVTSIDLGEAKITSAMSSPESCDDSAESLERTLSAGPNSLSLYVDVNSEDCMDLDLRQEKNPPQCGNDQVALATEISLQSISSAAIQEDLNSLHLCEEGGRPSHLMDHGTEEFVQADSHHHSQEMEECFNDSFSTLQLQGMGEGQDSLAFVSPLRPSLFPNVSPTINFYTSQDKVSQLPVEIRRLLRWKLSTITPVLIRQTVVRSGFRLTKKGTEWTGTWGKHMKCVHYKSIREFQKVNHFPGSFQLGRKDRLWQNFRRMQAHHGESVFDFIPETFILPLDSRNLRQIWEQEGKRRWILKPPASARGTGISVVSKWSQIPKKQPLIVQRYISEPYLINGTKFDLRIYVLVTSFDPLRIYIFSDGLARFASVKYSSAMRSLGDKFMHLTNYSINKKSASYASNEDEKVCQGHKWTLKALWGYMKENGVDTTTLWDSVVDVIIKTIISSEAPVNRLIRCYSQNRYMCYELFGFDIMLDKNLKPWLLEVNISPSLHSGSPLDVSVKSEVVKDMLNTVGYRIPEKALNLCIQPSTLAKFGVKPEEARYLCLNQKLFRFTLTAEEKAKHLEYQNKTGCWSTILDSLTPDDVRHLVESEDELARCGKFIRVFPTTNTNHYFQYLEQTRYYNLLLDAWEQKYHKTRVEGRTRLQELCDKGVHIRVRSTISKEPVYSTPERKTDELLDQSPKTSSLQKVSYKVGSAAKPKEKYNRFFSARLSMIRAVYSPKRPQSSPAKSSTTITKTATSQLLS</sequence>
<keyword evidence="5" id="KW-1185">Reference proteome</keyword>
<keyword evidence="2" id="KW-0547">Nucleotide-binding</keyword>
<evidence type="ECO:0000256" key="4">
    <source>
        <dbReference type="SAM" id="MobiDB-lite"/>
    </source>
</evidence>
<reference evidence="6" key="1">
    <citation type="submission" date="2025-08" db="UniProtKB">
        <authorList>
            <consortium name="RefSeq"/>
        </authorList>
    </citation>
    <scope>IDENTIFICATION</scope>
    <source>
        <tissue evidence="6">Muscle</tissue>
    </source>
</reference>
<dbReference type="GeneID" id="106457821"/>
<dbReference type="Proteomes" id="UP000694941">
    <property type="component" value="Unplaced"/>
</dbReference>
<organism evidence="5 6">
    <name type="scientific">Limulus polyphemus</name>
    <name type="common">Atlantic horseshoe crab</name>
    <dbReference type="NCBI Taxonomy" id="6850"/>
    <lineage>
        <taxon>Eukaryota</taxon>
        <taxon>Metazoa</taxon>
        <taxon>Ecdysozoa</taxon>
        <taxon>Arthropoda</taxon>
        <taxon>Chelicerata</taxon>
        <taxon>Merostomata</taxon>
        <taxon>Xiphosura</taxon>
        <taxon>Limulidae</taxon>
        <taxon>Limulus</taxon>
    </lineage>
</organism>
<keyword evidence="1" id="KW-0436">Ligase</keyword>
<gene>
    <name evidence="6" type="primary">LOC106457821</name>
</gene>
<dbReference type="PROSITE" id="PS51221">
    <property type="entry name" value="TTL"/>
    <property type="match status" value="1"/>
</dbReference>
<evidence type="ECO:0000313" key="5">
    <source>
        <dbReference type="Proteomes" id="UP000694941"/>
    </source>
</evidence>
<protein>
    <submittedName>
        <fullName evidence="6">Tubulin polyglutamylase TTLL4-like isoform X1</fullName>
    </submittedName>
</protein>
<evidence type="ECO:0000256" key="2">
    <source>
        <dbReference type="ARBA" id="ARBA00022741"/>
    </source>
</evidence>
<dbReference type="RefSeq" id="XP_022239576.1">
    <property type="nucleotide sequence ID" value="XM_022383868.1"/>
</dbReference>